<evidence type="ECO:0000313" key="2">
    <source>
        <dbReference type="EMBL" id="JAG04500.1"/>
    </source>
</evidence>
<gene>
    <name evidence="1" type="primary">SNF7_0</name>
    <name evidence="2" type="synonym">SNF7_1</name>
    <name evidence="2" type="ORF">CM83_10605</name>
    <name evidence="1" type="ORF">CM83_10606</name>
</gene>
<dbReference type="AlphaFoldDB" id="A0A0A9W9L7"/>
<protein>
    <submittedName>
        <fullName evidence="1">Vacuolar-sorting protein SNF7</fullName>
    </submittedName>
</protein>
<dbReference type="EMBL" id="GBHO01039105">
    <property type="protein sequence ID" value="JAG04499.1"/>
    <property type="molecule type" value="Transcribed_RNA"/>
</dbReference>
<reference evidence="1" key="1">
    <citation type="journal article" date="2014" name="PLoS ONE">
        <title>Transcriptome-Based Identification of ABC Transporters in the Western Tarnished Plant Bug Lygus hesperus.</title>
        <authorList>
            <person name="Hull J.J."/>
            <person name="Chaney K."/>
            <person name="Geib S.M."/>
            <person name="Fabrick J.A."/>
            <person name="Brent C.S."/>
            <person name="Walsh D."/>
            <person name="Lavine L.C."/>
        </authorList>
    </citation>
    <scope>NUCLEOTIDE SEQUENCE</scope>
</reference>
<accession>A0A0A9W9L7</accession>
<reference evidence="1" key="2">
    <citation type="submission" date="2014-07" db="EMBL/GenBank/DDBJ databases">
        <authorList>
            <person name="Hull J."/>
        </authorList>
    </citation>
    <scope>NUCLEOTIDE SEQUENCE</scope>
</reference>
<organism evidence="1">
    <name type="scientific">Lygus hesperus</name>
    <name type="common">Western plant bug</name>
    <dbReference type="NCBI Taxonomy" id="30085"/>
    <lineage>
        <taxon>Eukaryota</taxon>
        <taxon>Metazoa</taxon>
        <taxon>Ecdysozoa</taxon>
        <taxon>Arthropoda</taxon>
        <taxon>Hexapoda</taxon>
        <taxon>Insecta</taxon>
        <taxon>Pterygota</taxon>
        <taxon>Neoptera</taxon>
        <taxon>Paraneoptera</taxon>
        <taxon>Hemiptera</taxon>
        <taxon>Heteroptera</taxon>
        <taxon>Panheteroptera</taxon>
        <taxon>Cimicomorpha</taxon>
        <taxon>Miridae</taxon>
        <taxon>Mirini</taxon>
        <taxon>Lygus</taxon>
    </lineage>
</organism>
<sequence length="108" mass="12530">MDREVIQAMMLGHAATKAIIDENQVDAVNDLMDDIREQQQVMEEATNALSTVCTRIRMPNTSGPRMLFRPFHVLVSVPVPVRPPHSATFSRYLRSYMYLLFIYFYTPY</sequence>
<name>A0A0A9W9L7_LYGHE</name>
<proteinExistence type="predicted"/>
<dbReference type="EMBL" id="GBHO01039104">
    <property type="protein sequence ID" value="JAG04500.1"/>
    <property type="molecule type" value="Transcribed_RNA"/>
</dbReference>
<evidence type="ECO:0000313" key="1">
    <source>
        <dbReference type="EMBL" id="JAG04499.1"/>
    </source>
</evidence>